<reference evidence="1 2" key="1">
    <citation type="submission" date="2015-04" db="EMBL/GenBank/DDBJ databases">
        <title>Complete Genome Sequence of Brevibacterium flavum ATCC 15168.</title>
        <authorList>
            <person name="Ahn J."/>
            <person name="Park G."/>
            <person name="Jeon W."/>
            <person name="Jang Y."/>
            <person name="Jang M."/>
            <person name="Lee H."/>
            <person name="Lee H."/>
        </authorList>
    </citation>
    <scope>NUCLEOTIDE SEQUENCE [LARGE SCALE GENOMIC DNA]</scope>
    <source>
        <strain evidence="1 2">ATCC 15168</strain>
    </source>
</reference>
<dbReference type="SMR" id="A0A0F6WQE9"/>
<dbReference type="Proteomes" id="UP000034037">
    <property type="component" value="Chromosome"/>
</dbReference>
<dbReference type="InterPro" id="IPR011235">
    <property type="entry name" value="MepB-like"/>
</dbReference>
<evidence type="ECO:0000313" key="1">
    <source>
        <dbReference type="EMBL" id="AKF27332.1"/>
    </source>
</evidence>
<name>A0A0F6WQE9_9CORY</name>
<gene>
    <name evidence="1" type="ORF">YH66_07105</name>
</gene>
<organism evidence="1 2">
    <name type="scientific">[Brevibacterium] flavum</name>
    <dbReference type="NCBI Taxonomy" id="92706"/>
    <lineage>
        <taxon>Bacteria</taxon>
        <taxon>Bacillati</taxon>
        <taxon>Actinomycetota</taxon>
        <taxon>Actinomycetes</taxon>
        <taxon>Mycobacteriales</taxon>
        <taxon>Corynebacteriaceae</taxon>
        <taxon>Corynebacterium</taxon>
    </lineage>
</organism>
<dbReference type="EMBL" id="CP011309">
    <property type="protein sequence ID" value="AKF27332.1"/>
    <property type="molecule type" value="Genomic_DNA"/>
</dbReference>
<dbReference type="Pfam" id="PF08877">
    <property type="entry name" value="MepB-like"/>
    <property type="match status" value="1"/>
</dbReference>
<keyword evidence="2" id="KW-1185">Reference proteome</keyword>
<accession>A0A0F6WQE9</accession>
<proteinExistence type="predicted"/>
<dbReference type="RefSeq" id="WP_003858809.1">
    <property type="nucleotide sequence ID" value="NZ_CP011309.1"/>
</dbReference>
<dbReference type="Gene3D" id="3.40.1350.140">
    <property type="entry name" value="MepB-like"/>
    <property type="match status" value="1"/>
</dbReference>
<protein>
    <submittedName>
        <fullName evidence="1">Metallopeptidase</fullName>
    </submittedName>
</protein>
<evidence type="ECO:0000313" key="2">
    <source>
        <dbReference type="Proteomes" id="UP000034037"/>
    </source>
</evidence>
<dbReference type="AlphaFoldDB" id="A0A0F6WQE9"/>
<sequence length="144" mass="15752">MGFSALELWSTELGITVSVTPEPQNSDYESGLAQVEGHEWHVRTARNTPSKPGAFVAFWQRGVGGQTQPFSDDGMNAGLLVFVRNDVRRGVFRFSAGHLAELGITAADGQPGKRGFRVYPSWCEGLNSQARATQRAQSSAFEEY</sequence>
<dbReference type="GeneID" id="1019314"/>
<dbReference type="InterPro" id="IPR038231">
    <property type="entry name" value="MepB-like_sf"/>
</dbReference>
<dbReference type="PATRIC" id="fig|92706.3.peg.1478"/>
<dbReference type="HOGENOM" id="CLU_111604_0_1_11"/>
<dbReference type="PIRSF" id="PIRSF032285">
    <property type="entry name" value="UCP032285"/>
    <property type="match status" value="1"/>
</dbReference>